<dbReference type="PATRIC" id="fig|1359157.3.peg.97"/>
<comment type="pathway">
    <text evidence="5">Isoprenoid biosynthesis; isopentenyl diphosphate biosynthesis via DXP pathway; isopentenyl diphosphate from 1-deoxy-D-xylulose 5-phosphate: step 6/6.</text>
</comment>
<dbReference type="EMBL" id="LAOD01000012">
    <property type="protein sequence ID" value="KJV86643.1"/>
    <property type="molecule type" value="Genomic_DNA"/>
</dbReference>
<evidence type="ECO:0000256" key="2">
    <source>
        <dbReference type="ARBA" id="ARBA00022723"/>
    </source>
</evidence>
<comment type="pathway">
    <text evidence="5">Isoprenoid biosynthesis; dimethylallyl diphosphate biosynthesis; dimethylallyl diphosphate from (2E)-4-hydroxy-3-methylbutenyl diphosphate: step 1/1.</text>
</comment>
<keyword evidence="4 5" id="KW-0411">Iron-sulfur</keyword>
<accession>A0A0F3Q2D4</accession>
<gene>
    <name evidence="5 6" type="primary">ispH</name>
    <name evidence="6" type="ORF">APHCRT_0449</name>
</gene>
<feature type="binding site" evidence="5">
    <location>
        <position position="189"/>
    </location>
    <ligand>
        <name>(2E)-4-hydroxy-3-methylbut-2-enyl diphosphate</name>
        <dbReference type="ChEBI" id="CHEBI:128753"/>
    </ligand>
</feature>
<comment type="cofactor">
    <cofactor evidence="5">
        <name>[4Fe-4S] cluster</name>
        <dbReference type="ChEBI" id="CHEBI:49883"/>
    </cofactor>
    <text evidence="5">Binds 1 [4Fe-4S] cluster per subunit.</text>
</comment>
<feature type="binding site" evidence="5">
    <location>
        <position position="149"/>
    </location>
    <ligand>
        <name>(2E)-4-hydroxy-3-methylbut-2-enyl diphosphate</name>
        <dbReference type="ChEBI" id="CHEBI:128753"/>
    </ligand>
</feature>
<feature type="binding site" evidence="5">
    <location>
        <position position="219"/>
    </location>
    <ligand>
        <name>[4Fe-4S] cluster</name>
        <dbReference type="ChEBI" id="CHEBI:49883"/>
    </ligand>
</feature>
<evidence type="ECO:0000256" key="3">
    <source>
        <dbReference type="ARBA" id="ARBA00023004"/>
    </source>
</evidence>
<organism evidence="6 7">
    <name type="scientific">Anaplasma phagocytophilum str. CRT53-1</name>
    <dbReference type="NCBI Taxonomy" id="1359157"/>
    <lineage>
        <taxon>Bacteria</taxon>
        <taxon>Pseudomonadati</taxon>
        <taxon>Pseudomonadota</taxon>
        <taxon>Alphaproteobacteria</taxon>
        <taxon>Rickettsiales</taxon>
        <taxon>Anaplasmataceae</taxon>
        <taxon>Anaplasma</taxon>
        <taxon>phagocytophilum group</taxon>
    </lineage>
</organism>
<evidence type="ECO:0000256" key="5">
    <source>
        <dbReference type="HAMAP-Rule" id="MF_00191"/>
    </source>
</evidence>
<feature type="binding site" evidence="5">
    <location>
        <position position="66"/>
    </location>
    <ligand>
        <name>isopentenyl diphosphate</name>
        <dbReference type="ChEBI" id="CHEBI:128769"/>
    </ligand>
</feature>
<dbReference type="GO" id="GO:0016114">
    <property type="term" value="P:terpenoid biosynthetic process"/>
    <property type="evidence" value="ECO:0007669"/>
    <property type="project" value="UniProtKB-UniRule"/>
</dbReference>
<feature type="binding site" evidence="5">
    <location>
        <position position="248"/>
    </location>
    <ligand>
        <name>isopentenyl diphosphate</name>
        <dbReference type="ChEBI" id="CHEBI:128769"/>
    </ligand>
</feature>
<keyword evidence="3 5" id="KW-0408">Iron</keyword>
<dbReference type="NCBIfam" id="TIGR00216">
    <property type="entry name" value="ispH_lytB"/>
    <property type="match status" value="1"/>
</dbReference>
<feature type="binding site" evidence="5">
    <location>
        <position position="99"/>
    </location>
    <ligand>
        <name>(2E)-4-hydroxy-3-methylbut-2-enyl diphosphate</name>
        <dbReference type="ChEBI" id="CHEBI:128753"/>
    </ligand>
</feature>
<feature type="binding site" evidence="5">
    <location>
        <position position="247"/>
    </location>
    <ligand>
        <name>(2E)-4-hydroxy-3-methylbut-2-enyl diphosphate</name>
        <dbReference type="ChEBI" id="CHEBI:128753"/>
    </ligand>
</feature>
<dbReference type="GO" id="GO:0050992">
    <property type="term" value="P:dimethylallyl diphosphate biosynthetic process"/>
    <property type="evidence" value="ECO:0007669"/>
    <property type="project" value="UniProtKB-UniRule"/>
</dbReference>
<feature type="binding site" evidence="5">
    <location>
        <position position="291"/>
    </location>
    <ligand>
        <name>isopentenyl diphosphate</name>
        <dbReference type="ChEBI" id="CHEBI:128769"/>
    </ligand>
</feature>
<feature type="binding site" evidence="5">
    <location>
        <position position="35"/>
    </location>
    <ligand>
        <name>[4Fe-4S] cluster</name>
        <dbReference type="ChEBI" id="CHEBI:49883"/>
    </ligand>
</feature>
<feature type="binding site" evidence="5">
    <location>
        <position position="291"/>
    </location>
    <ligand>
        <name>dimethylallyl diphosphate</name>
        <dbReference type="ChEBI" id="CHEBI:57623"/>
    </ligand>
</feature>
<keyword evidence="5 6" id="KW-0560">Oxidoreductase</keyword>
<evidence type="ECO:0000256" key="1">
    <source>
        <dbReference type="ARBA" id="ARBA00022485"/>
    </source>
</evidence>
<dbReference type="Gene3D" id="3.40.50.11270">
    <property type="match status" value="1"/>
</dbReference>
<dbReference type="InterPro" id="IPR003451">
    <property type="entry name" value="LytB/IspH"/>
</dbReference>
<feature type="binding site" evidence="5">
    <location>
        <position position="247"/>
    </location>
    <ligand>
        <name>isopentenyl diphosphate</name>
        <dbReference type="ChEBI" id="CHEBI:128769"/>
    </ligand>
</feature>
<dbReference type="GO" id="GO:0019288">
    <property type="term" value="P:isopentenyl diphosphate biosynthetic process, methylerythritol 4-phosphate pathway"/>
    <property type="evidence" value="ECO:0007669"/>
    <property type="project" value="UniProtKB-UniRule"/>
</dbReference>
<dbReference type="Pfam" id="PF02401">
    <property type="entry name" value="LYTB"/>
    <property type="match status" value="1"/>
</dbReference>
<dbReference type="GO" id="GO:0046872">
    <property type="term" value="F:metal ion binding"/>
    <property type="evidence" value="ECO:0007669"/>
    <property type="project" value="UniProtKB-KW"/>
</dbReference>
<sequence length="340" mass="37742">MVSVTVRHCFQYLWGFMHSNCNDVEVILAQPRGFCAGVERAVAILDMIVDQYIASKEVYVLHEIVHNAYVVESFRKRNVKFVASLDEVPTGAVLVFSAHGVAKQVRAAAQERGLVVIDATCPLVTKVHLEIHRYHKNGYRIILIGHKGHREVEGSMGQIQSEVLLVQNVDDVYNLQVDAATKLAYVTQTTLSVDDTRVIVEALKTRFPDIVGPDLKDICYATQNRQTAVKELASMVDVMLIMGGKNSSNTNRLLDLAKVRNPRSFLIGSYEDVDLSWFADTKKIGVTAGASAPAILVEELLKYFSSKMNIKVSTMDGVRENIVFKLPNLNESSHSFSSNA</sequence>
<feature type="binding site" evidence="5">
    <location>
        <position position="149"/>
    </location>
    <ligand>
        <name>dimethylallyl diphosphate</name>
        <dbReference type="ChEBI" id="CHEBI:57623"/>
    </ligand>
</feature>
<keyword evidence="5" id="KW-0414">Isoprene biosynthesis</keyword>
<evidence type="ECO:0000313" key="6">
    <source>
        <dbReference type="EMBL" id="KJV86643.1"/>
    </source>
</evidence>
<dbReference type="PANTHER" id="PTHR30426:SF0">
    <property type="entry name" value="4-HYDROXY-3-METHYLBUT-2-ENYL DIPHOSPHATE REDUCTASE"/>
    <property type="match status" value="1"/>
</dbReference>
<feature type="binding site" evidence="5">
    <location>
        <position position="248"/>
    </location>
    <ligand>
        <name>dimethylallyl diphosphate</name>
        <dbReference type="ChEBI" id="CHEBI:57623"/>
    </ligand>
</feature>
<keyword evidence="1 5" id="KW-0004">4Fe-4S</keyword>
<dbReference type="NCBIfam" id="NF002188">
    <property type="entry name" value="PRK01045.1-2"/>
    <property type="match status" value="1"/>
</dbReference>
<proteinExistence type="inferred from homology"/>
<dbReference type="GO" id="GO:0051539">
    <property type="term" value="F:4 iron, 4 sulfur cluster binding"/>
    <property type="evidence" value="ECO:0007669"/>
    <property type="project" value="UniProtKB-UniRule"/>
</dbReference>
<dbReference type="UniPathway" id="UPA00059">
    <property type="reaction ID" value="UER00105"/>
</dbReference>
<comment type="catalytic activity">
    <reaction evidence="5">
        <text>dimethylallyl diphosphate + 2 oxidized [2Fe-2S]-[ferredoxin] + H2O = (2E)-4-hydroxy-3-methylbut-2-enyl diphosphate + 2 reduced [2Fe-2S]-[ferredoxin] + 2 H(+)</text>
        <dbReference type="Rhea" id="RHEA:24825"/>
        <dbReference type="Rhea" id="RHEA-COMP:10000"/>
        <dbReference type="Rhea" id="RHEA-COMP:10001"/>
        <dbReference type="ChEBI" id="CHEBI:15377"/>
        <dbReference type="ChEBI" id="CHEBI:15378"/>
        <dbReference type="ChEBI" id="CHEBI:33737"/>
        <dbReference type="ChEBI" id="CHEBI:33738"/>
        <dbReference type="ChEBI" id="CHEBI:57623"/>
        <dbReference type="ChEBI" id="CHEBI:128753"/>
        <dbReference type="EC" id="1.17.7.4"/>
    </reaction>
</comment>
<feature type="binding site" evidence="5">
    <location>
        <position position="66"/>
    </location>
    <ligand>
        <name>(2E)-4-hydroxy-3-methylbut-2-enyl diphosphate</name>
        <dbReference type="ChEBI" id="CHEBI:128753"/>
    </ligand>
</feature>
<dbReference type="GO" id="GO:0051745">
    <property type="term" value="F:4-hydroxy-3-methylbut-2-enyl diphosphate reductase activity"/>
    <property type="evidence" value="ECO:0007669"/>
    <property type="project" value="UniProtKB-UniRule"/>
</dbReference>
<dbReference type="PANTHER" id="PTHR30426">
    <property type="entry name" value="4-HYDROXY-3-METHYLBUT-2-ENYL DIPHOSPHATE REDUCTASE"/>
    <property type="match status" value="1"/>
</dbReference>
<feature type="binding site" evidence="5">
    <location>
        <position position="248"/>
    </location>
    <ligand>
        <name>(2E)-4-hydroxy-3-methylbut-2-enyl diphosphate</name>
        <dbReference type="ChEBI" id="CHEBI:128753"/>
    </ligand>
</feature>
<comment type="function">
    <text evidence="5">Catalyzes the conversion of 1-hydroxy-2-methyl-2-(E)-butenyl 4-diphosphate (HMBPP) into a mixture of isopentenyl diphosphate (IPP) and dimethylallyl diphosphate (DMAPP). Acts in the terminal step of the DOXP/MEP pathway for isoprenoid precursor biosynthesis.</text>
</comment>
<feature type="binding site" evidence="5">
    <location>
        <position position="249"/>
    </location>
    <ligand>
        <name>dimethylallyl diphosphate</name>
        <dbReference type="ChEBI" id="CHEBI:57623"/>
    </ligand>
</feature>
<name>A0A0F3Q2D4_ANAPH</name>
<reference evidence="6 7" key="1">
    <citation type="submission" date="2015-01" db="EMBL/GenBank/DDBJ databases">
        <title>Genome Sequencing of Rickettsiales.</title>
        <authorList>
            <person name="Daugherty S.C."/>
            <person name="Su Q."/>
            <person name="Abolude K."/>
            <person name="Beier-Sexton M."/>
            <person name="Carlyon J.A."/>
            <person name="Carter R."/>
            <person name="Day N.P."/>
            <person name="Dumler S.J."/>
            <person name="Dyachenko V."/>
            <person name="Godinez A."/>
            <person name="Kurtti T.J."/>
            <person name="Lichay M."/>
            <person name="Mullins K.E."/>
            <person name="Ott S."/>
            <person name="Pappas-Brown V."/>
            <person name="Paris D.H."/>
            <person name="Patel P."/>
            <person name="Richards A.L."/>
            <person name="Sadzewicz L."/>
            <person name="Sears K."/>
            <person name="Seidman D."/>
            <person name="Sengamalay N."/>
            <person name="Stenos J."/>
            <person name="Tallon L.J."/>
            <person name="Vincent G."/>
            <person name="Fraser C.M."/>
            <person name="Munderloh U."/>
            <person name="Dunning-Hotopp J.C."/>
        </authorList>
    </citation>
    <scope>NUCLEOTIDE SEQUENCE [LARGE SCALE GENOMIC DNA]</scope>
    <source>
        <strain evidence="6 7">CRT53-1</strain>
    </source>
</reference>
<comment type="caution">
    <text evidence="6">The sequence shown here is derived from an EMBL/GenBank/DDBJ whole genome shotgun (WGS) entry which is preliminary data.</text>
</comment>
<dbReference type="NCBIfam" id="NF002190">
    <property type="entry name" value="PRK01045.1-4"/>
    <property type="match status" value="1"/>
</dbReference>
<feature type="binding site" evidence="5">
    <location>
        <position position="291"/>
    </location>
    <ligand>
        <name>(2E)-4-hydroxy-3-methylbut-2-enyl diphosphate</name>
        <dbReference type="ChEBI" id="CHEBI:128753"/>
    </ligand>
</feature>
<evidence type="ECO:0000313" key="7">
    <source>
        <dbReference type="Proteomes" id="UP000033722"/>
    </source>
</evidence>
<dbReference type="AlphaFoldDB" id="A0A0F3Q2D4"/>
<dbReference type="Gene3D" id="3.40.1010.20">
    <property type="entry name" value="4-hydroxy-3-methylbut-2-enyl diphosphate reductase, catalytic domain"/>
    <property type="match status" value="2"/>
</dbReference>
<dbReference type="HAMAP" id="MF_00191">
    <property type="entry name" value="IspH"/>
    <property type="match status" value="1"/>
</dbReference>
<evidence type="ECO:0000256" key="4">
    <source>
        <dbReference type="ARBA" id="ARBA00023014"/>
    </source>
</evidence>
<protein>
    <recommendedName>
        <fullName evidence="5">4-hydroxy-3-methylbut-2-enyl diphosphate reductase</fullName>
        <shortName evidence="5">HMBPP reductase</shortName>
        <ecNumber evidence="5">1.17.7.4</ecNumber>
    </recommendedName>
</protein>
<feature type="binding site" evidence="5">
    <location>
        <position position="99"/>
    </location>
    <ligand>
        <name>dimethylallyl diphosphate</name>
        <dbReference type="ChEBI" id="CHEBI:57623"/>
    </ligand>
</feature>
<dbReference type="Proteomes" id="UP000033722">
    <property type="component" value="Unassembled WGS sequence"/>
</dbReference>
<feature type="active site" description="Proton donor" evidence="5">
    <location>
        <position position="151"/>
    </location>
</feature>
<feature type="binding site" evidence="5">
    <location>
        <position position="99"/>
    </location>
    <ligand>
        <name>isopentenyl diphosphate</name>
        <dbReference type="ChEBI" id="CHEBI:128769"/>
    </ligand>
</feature>
<feature type="binding site" evidence="5">
    <location>
        <position position="247"/>
    </location>
    <ligand>
        <name>dimethylallyl diphosphate</name>
        <dbReference type="ChEBI" id="CHEBI:57623"/>
    </ligand>
</feature>
<feature type="binding site" evidence="5">
    <location>
        <position position="121"/>
    </location>
    <ligand>
        <name>[4Fe-4S] cluster</name>
        <dbReference type="ChEBI" id="CHEBI:49883"/>
    </ligand>
</feature>
<comment type="catalytic activity">
    <reaction evidence="5">
        <text>isopentenyl diphosphate + 2 oxidized [2Fe-2S]-[ferredoxin] + H2O = (2E)-4-hydroxy-3-methylbut-2-enyl diphosphate + 2 reduced [2Fe-2S]-[ferredoxin] + 2 H(+)</text>
        <dbReference type="Rhea" id="RHEA:24488"/>
        <dbReference type="Rhea" id="RHEA-COMP:10000"/>
        <dbReference type="Rhea" id="RHEA-COMP:10001"/>
        <dbReference type="ChEBI" id="CHEBI:15377"/>
        <dbReference type="ChEBI" id="CHEBI:15378"/>
        <dbReference type="ChEBI" id="CHEBI:33737"/>
        <dbReference type="ChEBI" id="CHEBI:33738"/>
        <dbReference type="ChEBI" id="CHEBI:128753"/>
        <dbReference type="ChEBI" id="CHEBI:128769"/>
        <dbReference type="EC" id="1.17.7.4"/>
    </reaction>
</comment>
<dbReference type="EC" id="1.17.7.4" evidence="5"/>
<dbReference type="UniPathway" id="UPA00056">
    <property type="reaction ID" value="UER00097"/>
</dbReference>
<feature type="binding site" evidence="5">
    <location>
        <position position="149"/>
    </location>
    <ligand>
        <name>isopentenyl diphosphate</name>
        <dbReference type="ChEBI" id="CHEBI:128769"/>
    </ligand>
</feature>
<comment type="similarity">
    <text evidence="5">Belongs to the IspH family.</text>
</comment>
<feature type="binding site" evidence="5">
    <location>
        <position position="66"/>
    </location>
    <ligand>
        <name>dimethylallyl diphosphate</name>
        <dbReference type="ChEBI" id="CHEBI:57623"/>
    </ligand>
</feature>
<keyword evidence="2 5" id="KW-0479">Metal-binding</keyword>
<feature type="binding site" evidence="5">
    <location>
        <position position="249"/>
    </location>
    <ligand>
        <name>isopentenyl diphosphate</name>
        <dbReference type="ChEBI" id="CHEBI:128769"/>
    </ligand>
</feature>
<dbReference type="CDD" id="cd13944">
    <property type="entry name" value="lytB_ispH"/>
    <property type="match status" value="1"/>
</dbReference>
<feature type="binding site" evidence="5">
    <location>
        <position position="249"/>
    </location>
    <ligand>
        <name>(2E)-4-hydroxy-3-methylbut-2-enyl diphosphate</name>
        <dbReference type="ChEBI" id="CHEBI:128753"/>
    </ligand>
</feature>